<dbReference type="Proteomes" id="UP001281203">
    <property type="component" value="Unassembled WGS sequence"/>
</dbReference>
<accession>A0ABU3WXQ3</accession>
<name>A0ABU3WXQ3_9EURY</name>
<dbReference type="InterPro" id="IPR007076">
    <property type="entry name" value="TfoX_N"/>
</dbReference>
<sequence length="115" mass="12767">MHTASTSEFVEFVVEQLGDAGDITYRKIFGEYGIYCNGVFFACVCDNQFFVKITEPGKAFMPDCETAPPYGGARPYFLMTELDDREFLKELTRITCAALPAPKPGKKSRKTGDSA</sequence>
<gene>
    <name evidence="2" type="ORF">F8E02_00865</name>
</gene>
<evidence type="ECO:0000313" key="3">
    <source>
        <dbReference type="Proteomes" id="UP001281203"/>
    </source>
</evidence>
<reference evidence="2 3" key="1">
    <citation type="submission" date="2019-10" db="EMBL/GenBank/DDBJ databases">
        <title>Isolation and characterization of Methanoculleus sp. Wushi-C6 from a hot spring well.</title>
        <authorList>
            <person name="Chen S.-C."/>
            <person name="Lan Z.-H."/>
            <person name="You Y.-T."/>
            <person name="Lai M.-C."/>
        </authorList>
    </citation>
    <scope>NUCLEOTIDE SEQUENCE [LARGE SCALE GENOMIC DNA]</scope>
    <source>
        <strain evidence="2 3">Wushi-C6</strain>
    </source>
</reference>
<dbReference type="SUPFAM" id="SSF159894">
    <property type="entry name" value="YgaC/TfoX-N like"/>
    <property type="match status" value="1"/>
</dbReference>
<protein>
    <submittedName>
        <fullName evidence="2">TfoX/Sxy family protein</fullName>
    </submittedName>
</protein>
<dbReference type="Gene3D" id="3.30.1460.30">
    <property type="entry name" value="YgaC/TfoX-N like chaperone"/>
    <property type="match status" value="1"/>
</dbReference>
<dbReference type="EMBL" id="WBKO01000001">
    <property type="protein sequence ID" value="MDV2480580.1"/>
    <property type="molecule type" value="Genomic_DNA"/>
</dbReference>
<evidence type="ECO:0000313" key="2">
    <source>
        <dbReference type="EMBL" id="MDV2480580.1"/>
    </source>
</evidence>
<organism evidence="2 3">
    <name type="scientific">Methanoculleus caldifontis</name>
    <dbReference type="NCBI Taxonomy" id="2651577"/>
    <lineage>
        <taxon>Archaea</taxon>
        <taxon>Methanobacteriati</taxon>
        <taxon>Methanobacteriota</taxon>
        <taxon>Stenosarchaea group</taxon>
        <taxon>Methanomicrobia</taxon>
        <taxon>Methanomicrobiales</taxon>
        <taxon>Methanomicrobiaceae</taxon>
        <taxon>Methanoculleus</taxon>
    </lineage>
</organism>
<keyword evidence="3" id="KW-1185">Reference proteome</keyword>
<feature type="domain" description="TfoX N-terminal" evidence="1">
    <location>
        <begin position="15"/>
        <end position="89"/>
    </location>
</feature>
<comment type="caution">
    <text evidence="2">The sequence shown here is derived from an EMBL/GenBank/DDBJ whole genome shotgun (WGS) entry which is preliminary data.</text>
</comment>
<proteinExistence type="predicted"/>
<evidence type="ECO:0000259" key="1">
    <source>
        <dbReference type="Pfam" id="PF04993"/>
    </source>
</evidence>
<dbReference type="Pfam" id="PF04993">
    <property type="entry name" value="TfoX_N"/>
    <property type="match status" value="1"/>
</dbReference>